<dbReference type="EMBL" id="SOSA01000426">
    <property type="protein sequence ID" value="THC91326.1"/>
    <property type="molecule type" value="Genomic_DNA"/>
</dbReference>
<dbReference type="VEuPathDB" id="FungiDB:EYZ11_009212"/>
<name>A0A4S3J8L4_9EURO</name>
<sequence>MEWPCSPGSQNQR</sequence>
<evidence type="ECO:0000313" key="2">
    <source>
        <dbReference type="Proteomes" id="UP000308092"/>
    </source>
</evidence>
<organism evidence="1 2">
    <name type="scientific">Aspergillus tanneri</name>
    <dbReference type="NCBI Taxonomy" id="1220188"/>
    <lineage>
        <taxon>Eukaryota</taxon>
        <taxon>Fungi</taxon>
        <taxon>Dikarya</taxon>
        <taxon>Ascomycota</taxon>
        <taxon>Pezizomycotina</taxon>
        <taxon>Eurotiomycetes</taxon>
        <taxon>Eurotiomycetidae</taxon>
        <taxon>Eurotiales</taxon>
        <taxon>Aspergillaceae</taxon>
        <taxon>Aspergillus</taxon>
        <taxon>Aspergillus subgen. Circumdati</taxon>
    </lineage>
</organism>
<evidence type="ECO:0000313" key="1">
    <source>
        <dbReference type="EMBL" id="THC91326.1"/>
    </source>
</evidence>
<comment type="caution">
    <text evidence="1">The sequence shown here is derived from an EMBL/GenBank/DDBJ whole genome shotgun (WGS) entry which is preliminary data.</text>
</comment>
<keyword evidence="2" id="KW-1185">Reference proteome</keyword>
<dbReference type="Proteomes" id="UP000308092">
    <property type="component" value="Unassembled WGS sequence"/>
</dbReference>
<gene>
    <name evidence="1" type="ORF">EYZ11_009212</name>
</gene>
<reference evidence="1 2" key="1">
    <citation type="submission" date="2019-03" db="EMBL/GenBank/DDBJ databases">
        <title>The genome sequence of a newly discovered highly antifungal drug resistant Aspergillus species, Aspergillus tanneri NIH 1004.</title>
        <authorList>
            <person name="Mounaud S."/>
            <person name="Singh I."/>
            <person name="Joardar V."/>
            <person name="Pakala S."/>
            <person name="Pakala S."/>
            <person name="Venepally P."/>
            <person name="Hoover J."/>
            <person name="Nierman W."/>
            <person name="Chung J."/>
            <person name="Losada L."/>
        </authorList>
    </citation>
    <scope>NUCLEOTIDE SEQUENCE [LARGE SCALE GENOMIC DNA]</scope>
    <source>
        <strain evidence="1 2">NIH1004</strain>
    </source>
</reference>
<accession>A0A4S3J8L4</accession>
<proteinExistence type="predicted"/>
<protein>
    <submittedName>
        <fullName evidence="1">Uncharacterized protein</fullName>
    </submittedName>
</protein>